<organism evidence="1 2">
    <name type="scientific">Desulfomonile tiedjei (strain ATCC 49306 / DSM 6799 / DCB-1)</name>
    <dbReference type="NCBI Taxonomy" id="706587"/>
    <lineage>
        <taxon>Bacteria</taxon>
        <taxon>Pseudomonadati</taxon>
        <taxon>Thermodesulfobacteriota</taxon>
        <taxon>Desulfomonilia</taxon>
        <taxon>Desulfomonilales</taxon>
        <taxon>Desulfomonilaceae</taxon>
        <taxon>Desulfomonile</taxon>
    </lineage>
</organism>
<dbReference type="SUPFAM" id="SSF53335">
    <property type="entry name" value="S-adenosyl-L-methionine-dependent methyltransferases"/>
    <property type="match status" value="1"/>
</dbReference>
<dbReference type="KEGG" id="dti:Desti_2689"/>
<dbReference type="AlphaFoldDB" id="I4C727"/>
<gene>
    <name evidence="1" type="ordered locus">Desti_2689</name>
</gene>
<keyword evidence="2" id="KW-1185">Reference proteome</keyword>
<dbReference type="EMBL" id="CP003360">
    <property type="protein sequence ID" value="AFM25368.1"/>
    <property type="molecule type" value="Genomic_DNA"/>
</dbReference>
<sequence length="371" mass="41497">MRSKPRKTLSKPDARNAICPYFTMFPLSVPSKQLRGVGSSEWVLDPFCGRGTTNYAARLIGIPSVGIDSSPIAAAIAEGKMVDTSPEAIENACLEILANNDDVDLPEGEFWGLCYHPSTLKAIVLLRKALLQDCSSPERKALRSLLLGILHGPRNKGVPSYLSNQMPRTYAAKPDYAVRFWTERQLCPAPVEVANVVSRKAQYYFASTPPKVPFRIICADSRVLDFSKLGARFSRIVTSPPYFGMRTYVPDQWLRWWFLGGPETVVYRHPDQIAHSSAYEFAEQLACIWRNVAGACLPGAKFMIRFGGIHDRKANPKEIMLSSLREAKCQLRLLTVRSAGLSSVGKRQAEQFKRTLQTPIEEFDFHVRVEG</sequence>
<accession>I4C727</accession>
<dbReference type="Proteomes" id="UP000006055">
    <property type="component" value="Chromosome"/>
</dbReference>
<reference evidence="2" key="1">
    <citation type="submission" date="2012-06" db="EMBL/GenBank/DDBJ databases">
        <title>Complete sequence of chromosome of Desulfomonile tiedjei DSM 6799.</title>
        <authorList>
            <person name="Lucas S."/>
            <person name="Copeland A."/>
            <person name="Lapidus A."/>
            <person name="Glavina del Rio T."/>
            <person name="Dalin E."/>
            <person name="Tice H."/>
            <person name="Bruce D."/>
            <person name="Goodwin L."/>
            <person name="Pitluck S."/>
            <person name="Peters L."/>
            <person name="Ovchinnikova G."/>
            <person name="Zeytun A."/>
            <person name="Lu M."/>
            <person name="Kyrpides N."/>
            <person name="Mavromatis K."/>
            <person name="Ivanova N."/>
            <person name="Brettin T."/>
            <person name="Detter J.C."/>
            <person name="Han C."/>
            <person name="Larimer F."/>
            <person name="Land M."/>
            <person name="Hauser L."/>
            <person name="Markowitz V."/>
            <person name="Cheng J.-F."/>
            <person name="Hugenholtz P."/>
            <person name="Woyke T."/>
            <person name="Wu D."/>
            <person name="Spring S."/>
            <person name="Schroeder M."/>
            <person name="Brambilla E."/>
            <person name="Klenk H.-P."/>
            <person name="Eisen J.A."/>
        </authorList>
    </citation>
    <scope>NUCLEOTIDE SEQUENCE [LARGE SCALE GENOMIC DNA]</scope>
    <source>
        <strain evidence="2">ATCC 49306 / DSM 6799 / DCB-1</strain>
    </source>
</reference>
<proteinExistence type="predicted"/>
<dbReference type="Gene3D" id="3.40.50.150">
    <property type="entry name" value="Vaccinia Virus protein VP39"/>
    <property type="match status" value="1"/>
</dbReference>
<dbReference type="PATRIC" id="fig|706587.4.peg.3072"/>
<protein>
    <submittedName>
        <fullName evidence="1">Uncharacterized protein</fullName>
    </submittedName>
</protein>
<name>I4C727_DESTA</name>
<dbReference type="HOGENOM" id="CLU_027633_2_1_7"/>
<evidence type="ECO:0000313" key="1">
    <source>
        <dbReference type="EMBL" id="AFM25368.1"/>
    </source>
</evidence>
<dbReference type="STRING" id="706587.Desti_2689"/>
<dbReference type="eggNOG" id="COG0863">
    <property type="taxonomic scope" value="Bacteria"/>
</dbReference>
<dbReference type="RefSeq" id="WP_014810509.1">
    <property type="nucleotide sequence ID" value="NC_018025.1"/>
</dbReference>
<dbReference type="REBASE" id="49191">
    <property type="entry name" value="M.Dti6799ORF2689P"/>
</dbReference>
<evidence type="ECO:0000313" key="2">
    <source>
        <dbReference type="Proteomes" id="UP000006055"/>
    </source>
</evidence>
<dbReference type="InterPro" id="IPR029063">
    <property type="entry name" value="SAM-dependent_MTases_sf"/>
</dbReference>